<evidence type="ECO:0000256" key="2">
    <source>
        <dbReference type="SAM" id="MobiDB-lite"/>
    </source>
</evidence>
<keyword evidence="1" id="KW-0175">Coiled coil</keyword>
<feature type="compositionally biased region" description="Basic and acidic residues" evidence="2">
    <location>
        <begin position="405"/>
        <end position="418"/>
    </location>
</feature>
<feature type="region of interest" description="Disordered" evidence="2">
    <location>
        <begin position="1247"/>
        <end position="1283"/>
    </location>
</feature>
<feature type="coiled-coil region" evidence="1">
    <location>
        <begin position="349"/>
        <end position="405"/>
    </location>
</feature>
<dbReference type="Proteomes" id="UP001445076">
    <property type="component" value="Unassembled WGS sequence"/>
</dbReference>
<reference evidence="3" key="2">
    <citation type="submission" date="2024-01" db="EMBL/GenBank/DDBJ databases">
        <authorList>
            <person name="He J."/>
            <person name="Wang M."/>
            <person name="Zheng J."/>
            <person name="Liu Z."/>
        </authorList>
    </citation>
    <scope>NUCLEOTIDE SEQUENCE</scope>
    <source>
        <strain evidence="3">ZL_2023a</strain>
        <tissue evidence="3">Muscle</tissue>
    </source>
</reference>
<name>A0AAW0YPI0_CHEQU</name>
<dbReference type="EMBL" id="JARKIK010000003">
    <property type="protein sequence ID" value="KAK8753475.1"/>
    <property type="molecule type" value="Genomic_DNA"/>
</dbReference>
<dbReference type="EMBL" id="JARKIK010000003">
    <property type="protein sequence ID" value="KAK8753479.1"/>
    <property type="molecule type" value="Genomic_DNA"/>
</dbReference>
<dbReference type="GO" id="GO:1901098">
    <property type="term" value="P:positive regulation of autophagosome maturation"/>
    <property type="evidence" value="ECO:0007669"/>
    <property type="project" value="TreeGrafter"/>
</dbReference>
<accession>A0AAW0YPI0</accession>
<feature type="coiled-coil region" evidence="1">
    <location>
        <begin position="456"/>
        <end position="657"/>
    </location>
</feature>
<dbReference type="PANTHER" id="PTHR46753:SF2">
    <property type="entry name" value="FYVE AND COILED-COIL DOMAIN-CONTAINING PROTEIN 1"/>
    <property type="match status" value="1"/>
</dbReference>
<feature type="region of interest" description="Disordered" evidence="2">
    <location>
        <begin position="405"/>
        <end position="439"/>
    </location>
</feature>
<dbReference type="EMBL" id="JARKIK010000003">
    <property type="protein sequence ID" value="KAK8753470.1"/>
    <property type="molecule type" value="Genomic_DNA"/>
</dbReference>
<feature type="compositionally biased region" description="Low complexity" evidence="2">
    <location>
        <begin position="7"/>
        <end position="19"/>
    </location>
</feature>
<feature type="coiled-coil region" evidence="1">
    <location>
        <begin position="176"/>
        <end position="298"/>
    </location>
</feature>
<proteinExistence type="predicted"/>
<organism evidence="3 4">
    <name type="scientific">Cherax quadricarinatus</name>
    <name type="common">Australian red claw crayfish</name>
    <dbReference type="NCBI Taxonomy" id="27406"/>
    <lineage>
        <taxon>Eukaryota</taxon>
        <taxon>Metazoa</taxon>
        <taxon>Ecdysozoa</taxon>
        <taxon>Arthropoda</taxon>
        <taxon>Crustacea</taxon>
        <taxon>Multicrustacea</taxon>
        <taxon>Malacostraca</taxon>
        <taxon>Eumalacostraca</taxon>
        <taxon>Eucarida</taxon>
        <taxon>Decapoda</taxon>
        <taxon>Pleocyemata</taxon>
        <taxon>Astacidea</taxon>
        <taxon>Parastacoidea</taxon>
        <taxon>Parastacidae</taxon>
        <taxon>Cherax</taxon>
    </lineage>
</organism>
<keyword evidence="4" id="KW-1185">Reference proteome</keyword>
<evidence type="ECO:0000313" key="4">
    <source>
        <dbReference type="Proteomes" id="UP001445076"/>
    </source>
</evidence>
<dbReference type="EMBL" id="JARKIK010000003">
    <property type="protein sequence ID" value="KAK8753473.1"/>
    <property type="molecule type" value="Genomic_DNA"/>
</dbReference>
<dbReference type="GO" id="GO:0072383">
    <property type="term" value="P:plus-end-directed vesicle transport along microtubule"/>
    <property type="evidence" value="ECO:0007669"/>
    <property type="project" value="TreeGrafter"/>
</dbReference>
<feature type="coiled-coil region" evidence="1">
    <location>
        <begin position="983"/>
        <end position="1038"/>
    </location>
</feature>
<protein>
    <submittedName>
        <fullName evidence="3">Uncharacterized protein</fullName>
    </submittedName>
</protein>
<evidence type="ECO:0000313" key="3">
    <source>
        <dbReference type="EMBL" id="KAK8753475.1"/>
    </source>
</evidence>
<dbReference type="GO" id="GO:0005776">
    <property type="term" value="C:autophagosome"/>
    <property type="evidence" value="ECO:0007669"/>
    <property type="project" value="TreeGrafter"/>
</dbReference>
<evidence type="ECO:0000256" key="1">
    <source>
        <dbReference type="SAM" id="Coils"/>
    </source>
</evidence>
<dbReference type="GO" id="GO:0005770">
    <property type="term" value="C:late endosome"/>
    <property type="evidence" value="ECO:0007669"/>
    <property type="project" value="TreeGrafter"/>
</dbReference>
<gene>
    <name evidence="3" type="ORF">OTU49_004613</name>
</gene>
<comment type="caution">
    <text evidence="3">The sequence shown here is derived from an EMBL/GenBank/DDBJ whole genome shotgun (WGS) entry which is preliminary data.</text>
</comment>
<feature type="region of interest" description="Disordered" evidence="2">
    <location>
        <begin position="1"/>
        <end position="31"/>
    </location>
</feature>
<feature type="compositionally biased region" description="Polar residues" evidence="2">
    <location>
        <begin position="419"/>
        <end position="428"/>
    </location>
</feature>
<sequence length="1381" mass="156477">MEEQTKELLAAKTTTSTAEAEIDSRTSVEEKEKEIEELVEKVQSMEKAMKELNDKLKVTNRHLKVMAREREHKQKECEVLRRKVEMVELKMCELQGTFDMLVKAVMVERDNVIKDMEDKTGQIDDLQQTLVRLKDTHEQELENVLYEKRLLDDELSRYRSGELRSSAVAVVEQRDFDVVTQEKQTLEIQVKQKTEETKILQDKVENIQHDMTEFVASLKDEMQRLKEDSEKVKAEKNDLTATFTTLHAEHLDLTNRHQQLEMSFQELEKSKREKTDNLESLRLQLEDLQHQLEDVNTKNIKTTAVMRTKEEEFREELAAREGTIQELTITLTNNQKQSMENYNALLDDKTALEIKYKNILTEKEKLKKDLDEKLTLLQEEKSQEVKELQEKIKSMMEELNKVKSELSEPVRAGEEQDKVASSQVNTDAPSHPPPTVGECGEVADREELIKVITKRGQDLKEALESTHNKLDAKEEEIRTLVEEDIPKLRQTIKELTMELEALKQKSASAGTFESHEQFESVIAAKEEKIRELESKVGELDKCTAYITQLEGRLQETSAAPNTLESQLEQINQLSADISKLKEELQQSCKECEALKVTVTELQNENKNLQNEKSKLVEEYEKKLEEARNNVEEASSQLEEKKNSVERLERELSSSISSHLAKVSLVERNHMSRVAELVKLHRYKVEDLRVSNAAQLGKLHKHIEDLYQEKAALNDQLQTIKFSVSSSQREITLEQERDSLQSHVITLQHNVESLEKEKLQIEEEKRLLKNGFEEEQIMALEMQSQMVSDLEQLILNLESEKGSLEKELANLRSSCDAHSASLLESEKKVAVCEDLVVNLAKEKASLKEEIKGLKEIIGGETVSRISEDHHKTKTIEELTAKLEKLETLLEKAQIALEEQEDVYALKLKEEKDDHMMQLKALRKELNEEVGVIQERKEQVALEYEDKIGLIIAEYQEQLSSLASKHEARLLEEKAEFGRVLVSKIDEYEGRLATQAADIKSYEAQLDVLQGDIDNKAKVIEELECSLDEMTLMRAALRAQVDDLKLSITKINEGTEGSYLDVLHADYQSRLTEVQEHYEAQLAFLRSLLSGAESEVQRATCSSPSQDSEYSIELSCLRPYLQGQSSPIADLALELRSHSAQGSQSGFLSETDTRASCQSCHILARSSSSTKCKEEIRSYSSADGKIGITLTSLTAHLRTKSISKAKSKCKSNGSIPRLLLNSASRSELKQLQATLGNKNKSKMLANLPQGSQQTNDLTGNTCQTHTPNSDSHSVDNTLDGSRHDSYIPSPLFDSALSSMGARPRPPRRSAAKFKSFPPSKQPICFDVEPCPATDAISSTGEPCSATDATVPSSAEPYPALDAGTTPLDKYRIKLEMCTCCVVQ</sequence>
<dbReference type="PANTHER" id="PTHR46753">
    <property type="entry name" value="FYVE AND COILED-COIL DOMAIN-CONTAINING PROTEIN 1"/>
    <property type="match status" value="1"/>
</dbReference>
<feature type="coiled-coil region" evidence="1">
    <location>
        <begin position="695"/>
        <end position="941"/>
    </location>
</feature>
<reference evidence="3 4" key="1">
    <citation type="journal article" date="2024" name="BMC Genomics">
        <title>Genome assembly of redclaw crayfish (Cherax quadricarinatus) provides insights into its immune adaptation and hypoxia tolerance.</title>
        <authorList>
            <person name="Liu Z."/>
            <person name="Zheng J."/>
            <person name="Li H."/>
            <person name="Fang K."/>
            <person name="Wang S."/>
            <person name="He J."/>
            <person name="Zhou D."/>
            <person name="Weng S."/>
            <person name="Chi M."/>
            <person name="Gu Z."/>
            <person name="He J."/>
            <person name="Li F."/>
            <person name="Wang M."/>
        </authorList>
    </citation>
    <scope>NUCLEOTIDE SEQUENCE [LARGE SCALE GENOMIC DNA]</scope>
    <source>
        <strain evidence="3">ZL_2023a</strain>
    </source>
</reference>
<dbReference type="Gene3D" id="1.10.287.1490">
    <property type="match status" value="1"/>
</dbReference>
<feature type="compositionally biased region" description="Polar residues" evidence="2">
    <location>
        <begin position="1247"/>
        <end position="1277"/>
    </location>
</feature>
<feature type="compositionally biased region" description="Basic and acidic residues" evidence="2">
    <location>
        <begin position="22"/>
        <end position="31"/>
    </location>
</feature>
<dbReference type="GO" id="GO:0005764">
    <property type="term" value="C:lysosome"/>
    <property type="evidence" value="ECO:0007669"/>
    <property type="project" value="TreeGrafter"/>
</dbReference>